<evidence type="ECO:0000256" key="2">
    <source>
        <dbReference type="ARBA" id="ARBA00014241"/>
    </source>
</evidence>
<dbReference type="Pfam" id="PF18649">
    <property type="entry name" value="EcpB_C"/>
    <property type="match status" value="1"/>
</dbReference>
<comment type="similarity">
    <text evidence="1">Belongs to the EcpB/EcpE family.</text>
</comment>
<reference evidence="8 9" key="1">
    <citation type="submission" date="2016-04" db="EMBL/GenBank/DDBJ databases">
        <title>ATOL: Assembling a taxonomically balanced genome-scale reconstruction of the evolutionary history of the Enterobacteriaceae.</title>
        <authorList>
            <person name="Plunkett G.III."/>
            <person name="Neeno-Eckwall E.C."/>
            <person name="Glasner J.D."/>
            <person name="Perna N.T."/>
        </authorList>
    </citation>
    <scope>NUCLEOTIDE SEQUENCE [LARGE SCALE GENOMIC DNA]</scope>
    <source>
        <strain evidence="8 9">ATCC 19692</strain>
    </source>
</reference>
<sequence>MIMKKITLALILLSWLPIKNSFAVNVGNITEIIPSNENTLAKEIENTVSTARLVNLTIEKIDSPLENGKVISITDPNEILSTPANIILPGNATDIFKIIYQGPEDDKERYYRLNWKDDPIGETGITKSSKSASATTSATISTILVVAPRIEKFNYQYSNAQVSNIGNSSFRVVASGPCLEEKQKYSVDGICRERYYLMPHLAVKLQFVDLSNKKSSVGIWHKGEFIVVK</sequence>
<dbReference type="STRING" id="1354337.M983_0966"/>
<evidence type="ECO:0000256" key="1">
    <source>
        <dbReference type="ARBA" id="ARBA00009408"/>
    </source>
</evidence>
<evidence type="ECO:0000256" key="4">
    <source>
        <dbReference type="ARBA" id="ARBA00022729"/>
    </source>
</evidence>
<feature type="chain" id="PRO_5008278913" description="Probable fimbrial chaperone EcpB" evidence="6">
    <location>
        <begin position="24"/>
        <end position="229"/>
    </location>
</feature>
<dbReference type="InterPro" id="IPR013783">
    <property type="entry name" value="Ig-like_fold"/>
</dbReference>
<keyword evidence="9" id="KW-1185">Reference proteome</keyword>
<accession>A0A198GBC3</accession>
<dbReference type="PATRIC" id="fig|1354337.4.peg.985"/>
<dbReference type="AlphaFoldDB" id="A0A198GBC3"/>
<evidence type="ECO:0000256" key="3">
    <source>
        <dbReference type="ARBA" id="ARBA00022558"/>
    </source>
</evidence>
<keyword evidence="4 6" id="KW-0732">Signal</keyword>
<organism evidence="8 9">
    <name type="scientific">Proteus myxofaciens ATCC 19692</name>
    <dbReference type="NCBI Taxonomy" id="1354337"/>
    <lineage>
        <taxon>Bacteria</taxon>
        <taxon>Pseudomonadati</taxon>
        <taxon>Pseudomonadota</taxon>
        <taxon>Gammaproteobacteria</taxon>
        <taxon>Enterobacterales</taxon>
        <taxon>Morganellaceae</taxon>
        <taxon>Proteus</taxon>
    </lineage>
</organism>
<evidence type="ECO:0000313" key="8">
    <source>
        <dbReference type="EMBL" id="OAT34732.1"/>
    </source>
</evidence>
<gene>
    <name evidence="8" type="ORF">M983_0966</name>
</gene>
<dbReference type="InterPro" id="IPR040695">
    <property type="entry name" value="EcpB_C"/>
</dbReference>
<proteinExistence type="inferred from homology"/>
<dbReference type="EMBL" id="LXEN01000041">
    <property type="protein sequence ID" value="OAT34732.1"/>
    <property type="molecule type" value="Genomic_DNA"/>
</dbReference>
<keyword evidence="3" id="KW-1029">Fimbrium biogenesis</keyword>
<protein>
    <recommendedName>
        <fullName evidence="2">Probable fimbrial chaperone EcpB</fullName>
    </recommendedName>
</protein>
<evidence type="ECO:0000313" key="9">
    <source>
        <dbReference type="Proteomes" id="UP000094023"/>
    </source>
</evidence>
<dbReference type="SUPFAM" id="SSF49354">
    <property type="entry name" value="PapD-like"/>
    <property type="match status" value="1"/>
</dbReference>
<evidence type="ECO:0000259" key="7">
    <source>
        <dbReference type="Pfam" id="PF18649"/>
    </source>
</evidence>
<dbReference type="InterPro" id="IPR008962">
    <property type="entry name" value="PapD-like_sf"/>
</dbReference>
<dbReference type="Gene3D" id="2.60.40.10">
    <property type="entry name" value="Immunoglobulins"/>
    <property type="match status" value="1"/>
</dbReference>
<feature type="signal peptide" evidence="6">
    <location>
        <begin position="1"/>
        <end position="23"/>
    </location>
</feature>
<evidence type="ECO:0000256" key="6">
    <source>
        <dbReference type="SAM" id="SignalP"/>
    </source>
</evidence>
<comment type="caution">
    <text evidence="8">The sequence shown here is derived from an EMBL/GenBank/DDBJ whole genome shotgun (WGS) entry which is preliminary data.</text>
</comment>
<keyword evidence="5" id="KW-0143">Chaperone</keyword>
<feature type="domain" description="EcpB C-terminal" evidence="7">
    <location>
        <begin position="153"/>
        <end position="228"/>
    </location>
</feature>
<evidence type="ECO:0000256" key="5">
    <source>
        <dbReference type="ARBA" id="ARBA00023186"/>
    </source>
</evidence>
<name>A0A198GBC3_9GAMM</name>
<dbReference type="Proteomes" id="UP000094023">
    <property type="component" value="Unassembled WGS sequence"/>
</dbReference>